<comment type="caution">
    <text evidence="3">The sequence shown here is derived from an EMBL/GenBank/DDBJ whole genome shotgun (WGS) entry which is preliminary data.</text>
</comment>
<evidence type="ECO:0000256" key="2">
    <source>
        <dbReference type="SAM" id="Phobius"/>
    </source>
</evidence>
<sequence>MSDLIEWSALGQVLVAGMLVGAGIPALFALGLRLWAGTTPDGEDTAASAEPAPHDAAGRAPGAATIARPTPVRLVGAILCMTVVVGAIVTGLVFLVSGGH</sequence>
<name>A0ABU2CKG2_9MICO</name>
<dbReference type="RefSeq" id="WP_274998085.1">
    <property type="nucleotide sequence ID" value="NZ_JAJQQP010000020.1"/>
</dbReference>
<evidence type="ECO:0000313" key="4">
    <source>
        <dbReference type="Proteomes" id="UP001183585"/>
    </source>
</evidence>
<evidence type="ECO:0000256" key="1">
    <source>
        <dbReference type="SAM" id="MobiDB-lite"/>
    </source>
</evidence>
<organism evidence="3 4">
    <name type="scientific">Promicromonospora iranensis</name>
    <dbReference type="NCBI Taxonomy" id="1105144"/>
    <lineage>
        <taxon>Bacteria</taxon>
        <taxon>Bacillati</taxon>
        <taxon>Actinomycetota</taxon>
        <taxon>Actinomycetes</taxon>
        <taxon>Micrococcales</taxon>
        <taxon>Promicromonosporaceae</taxon>
        <taxon>Promicromonospora</taxon>
    </lineage>
</organism>
<feature type="region of interest" description="Disordered" evidence="1">
    <location>
        <begin position="41"/>
        <end position="62"/>
    </location>
</feature>
<keyword evidence="4" id="KW-1185">Reference proteome</keyword>
<evidence type="ECO:0000313" key="3">
    <source>
        <dbReference type="EMBL" id="MDR7381677.1"/>
    </source>
</evidence>
<gene>
    <name evidence="3" type="ORF">J2S48_001192</name>
</gene>
<keyword evidence="2" id="KW-0472">Membrane</keyword>
<reference evidence="3 4" key="1">
    <citation type="submission" date="2023-07" db="EMBL/GenBank/DDBJ databases">
        <title>Sequencing the genomes of 1000 actinobacteria strains.</title>
        <authorList>
            <person name="Klenk H.-P."/>
        </authorList>
    </citation>
    <scope>NUCLEOTIDE SEQUENCE [LARGE SCALE GENOMIC DNA]</scope>
    <source>
        <strain evidence="3 4">DSM 45554</strain>
    </source>
</reference>
<proteinExistence type="predicted"/>
<accession>A0ABU2CKG2</accession>
<protein>
    <submittedName>
        <fullName evidence="3">Uncharacterized protein</fullName>
    </submittedName>
</protein>
<dbReference type="EMBL" id="JAVDYE010000001">
    <property type="protein sequence ID" value="MDR7381677.1"/>
    <property type="molecule type" value="Genomic_DNA"/>
</dbReference>
<feature type="transmembrane region" description="Helical" evidence="2">
    <location>
        <begin position="74"/>
        <end position="96"/>
    </location>
</feature>
<dbReference type="Proteomes" id="UP001183585">
    <property type="component" value="Unassembled WGS sequence"/>
</dbReference>
<keyword evidence="2" id="KW-0812">Transmembrane</keyword>
<keyword evidence="2" id="KW-1133">Transmembrane helix</keyword>
<feature type="transmembrane region" description="Helical" evidence="2">
    <location>
        <begin position="12"/>
        <end position="36"/>
    </location>
</feature>